<evidence type="ECO:0000256" key="1">
    <source>
        <dbReference type="SAM" id="Phobius"/>
    </source>
</evidence>
<dbReference type="Proteomes" id="UP001154095">
    <property type="component" value="Chromosome"/>
</dbReference>
<evidence type="ECO:0008006" key="6">
    <source>
        <dbReference type="Google" id="ProtNLM"/>
    </source>
</evidence>
<organism evidence="2 5">
    <name type="scientific">Erysipelothrix amsterdamensis</name>
    <dbReference type="NCBI Taxonomy" id="2929157"/>
    <lineage>
        <taxon>Bacteria</taxon>
        <taxon>Bacillati</taxon>
        <taxon>Bacillota</taxon>
        <taxon>Erysipelotrichia</taxon>
        <taxon>Erysipelotrichales</taxon>
        <taxon>Erysipelotrichaceae</taxon>
        <taxon>Erysipelothrix</taxon>
    </lineage>
</organism>
<evidence type="ECO:0000313" key="3">
    <source>
        <dbReference type="EMBL" id="CAH2760986.1"/>
    </source>
</evidence>
<sequence>MNKRKSIQIGIVILVFIILDIWFGNTYHYMDIGSMLYLSTFILVIAGILFIDRENYKKFFNTFGIIVGVFAVVFLVGSVTSSRMINAKRYANVLGQVRPVEFKDLYGEDHNIEVSYVDKDSALLSAEKKMGELSEVSSRFDINTNEFTQINYQGKMARVAPFVYADTFKKYTNFSSGVPYYVLVTTGDGNMNAKSEIVTLPSPIKYYPGAPLQYDLRRHVALHHKFSYLDDWNFEIDDTGHPYWIVQSITKRVGIWGAKDMDSVIVVDAVSGETARYELNEIPEWVDSVYPTDMMLSHAKDHFTLKGGYFNSFMQQQGVMAVDQQEGSYNYVSIDDEIYIFTGIRPIKLDSSSTTGLLFMNKRTGETLQMDLPGVSITAAEMTSVGSIQEKGYTPTTPILQNVGGFPTYVMSLKDTSGVVRGFSMVNYQDYTKSAVGDTYQLSEKNYLNVMGNQVGIVPEEIVEKTGVVSDVKQVIIDGNTHYFIRLEGEEAIYQANLILSDELAFLTKGDKVMITTNGSKIVSFEIVKEKVNN</sequence>
<keyword evidence="4" id="KW-1185">Reference proteome</keyword>
<feature type="transmembrane region" description="Helical" evidence="1">
    <location>
        <begin position="35"/>
        <end position="52"/>
    </location>
</feature>
<evidence type="ECO:0000313" key="5">
    <source>
        <dbReference type="Proteomes" id="UP001154111"/>
    </source>
</evidence>
<accession>A0AAU9VF02</accession>
<dbReference type="EMBL" id="OW659496">
    <property type="protein sequence ID" value="CAH2760986.1"/>
    <property type="molecule type" value="Genomic_DNA"/>
</dbReference>
<feature type="transmembrane region" description="Helical" evidence="1">
    <location>
        <begin position="59"/>
        <end position="79"/>
    </location>
</feature>
<keyword evidence="1" id="KW-0812">Transmembrane</keyword>
<name>A0AAU9VF02_9FIRM</name>
<protein>
    <recommendedName>
        <fullName evidence="6">Cell shape-determining protein</fullName>
    </recommendedName>
</protein>
<feature type="transmembrane region" description="Helical" evidence="1">
    <location>
        <begin position="7"/>
        <end position="23"/>
    </location>
</feature>
<dbReference type="EMBL" id="OW659477">
    <property type="protein sequence ID" value="CAH2760977.1"/>
    <property type="molecule type" value="Genomic_DNA"/>
</dbReference>
<proteinExistence type="predicted"/>
<dbReference type="AlphaFoldDB" id="A0AAU9VF02"/>
<evidence type="ECO:0000313" key="2">
    <source>
        <dbReference type="EMBL" id="CAH2760977.1"/>
    </source>
</evidence>
<reference evidence="2" key="1">
    <citation type="submission" date="2022-04" db="EMBL/GenBank/DDBJ databases">
        <authorList>
            <person name="Forde T."/>
        </authorList>
    </citation>
    <scope>NUCLEOTIDE SEQUENCE</scope>
    <source>
        <strain evidence="2">A18Y016a</strain>
        <strain evidence="3">A18Y020d</strain>
    </source>
</reference>
<evidence type="ECO:0000313" key="4">
    <source>
        <dbReference type="Proteomes" id="UP001154095"/>
    </source>
</evidence>
<gene>
    <name evidence="2" type="ORF">ERYAMS2_00464</name>
    <name evidence="3" type="ORF">ERYAMS_00174</name>
</gene>
<keyword evidence="1" id="KW-0472">Membrane</keyword>
<dbReference type="Proteomes" id="UP001154111">
    <property type="component" value="Chromosome"/>
</dbReference>
<dbReference type="RefSeq" id="WP_254007153.1">
    <property type="nucleotide sequence ID" value="NZ_OW659477.1"/>
</dbReference>
<keyword evidence="1" id="KW-1133">Transmembrane helix</keyword>